<evidence type="ECO:0000259" key="10">
    <source>
        <dbReference type="Pfam" id="PF18307"/>
    </source>
</evidence>
<keyword evidence="4 9" id="KW-0227">DNA damage</keyword>
<keyword evidence="5 9" id="KW-0805">Transcription regulation</keyword>
<evidence type="ECO:0000313" key="12">
    <source>
        <dbReference type="Proteomes" id="UP000028545"/>
    </source>
</evidence>
<keyword evidence="6 9" id="KW-0804">Transcription</keyword>
<dbReference type="OrthoDB" id="364513at2759"/>
<dbReference type="GO" id="GO:0003690">
    <property type="term" value="F:double-stranded DNA binding"/>
    <property type="evidence" value="ECO:0007669"/>
    <property type="project" value="EnsemblFungi"/>
</dbReference>
<evidence type="ECO:0000256" key="2">
    <source>
        <dbReference type="ARBA" id="ARBA00004123"/>
    </source>
</evidence>
<dbReference type="PANTHER" id="PTHR13152:SF0">
    <property type="entry name" value="GENERAL TRANSCRIPTION FACTOR IIH SUBUNIT 4"/>
    <property type="match status" value="1"/>
</dbReference>
<evidence type="ECO:0000256" key="7">
    <source>
        <dbReference type="ARBA" id="ARBA00023204"/>
    </source>
</evidence>
<dbReference type="Pfam" id="PF03849">
    <property type="entry name" value="Tfb2"/>
    <property type="match status" value="1"/>
</dbReference>
<evidence type="ECO:0000256" key="4">
    <source>
        <dbReference type="ARBA" id="ARBA00022763"/>
    </source>
</evidence>
<sequence length="502" mass="56038">MATNSLQLGDYLEKLPGTTFRKLYQQPSTAFAIFRRMLPHLAKTIVMALLYMPKPMLYSDLDIWVKPESERAKRHSLSVLRSLHIIMISVPGKGNKKQEIQLTANFKNSFRLALDGGGDHNSFGVLSTLPIPPEVDLPFLERYARKKWDDILHFVVNSVGNRAGAESSSGPKLSVKELLLAGRLVERRTGGHMGGAAGVGITQAGFTFLLQEANAQVWTMLLLWLEAADRSGAGQSVDMLSFLFVLASLELGRAYDTNALTEERRNMLPFLVDIGLIFIPSHKPQQYFPTRLATTLTSSSSSLRTVSEGFAAVTSLTPTTTGTPTTTDTSAVTAPSTTSQKGSIIVETNYRIYAYTSNPLQIAVLALFANLKMRFHEMVSGRLSRESIRRAISYGITADQIINYLAAHAHEQMRRKALANNKPVLPPTVVDQIRLWQLENERMKTTSGFLFKDFDDMKEYEACASYATEIGVCVWRSDKRAMFFASKHEQIRDFLKLRKRAD</sequence>
<dbReference type="VEuPathDB" id="FungiDB:SAPIO_CDS6259"/>
<gene>
    <name evidence="11" type="ORF">SAPIO_CDS6259</name>
</gene>
<dbReference type="InterPro" id="IPR040662">
    <property type="entry name" value="Tfb2_C"/>
</dbReference>
<comment type="caution">
    <text evidence="11">The sequence shown here is derived from an EMBL/GenBank/DDBJ whole genome shotgun (WGS) entry which is preliminary data.</text>
</comment>
<dbReference type="RefSeq" id="XP_016641987.1">
    <property type="nucleotide sequence ID" value="XM_016788406.1"/>
</dbReference>
<evidence type="ECO:0000256" key="3">
    <source>
        <dbReference type="ARBA" id="ARBA00007132"/>
    </source>
</evidence>
<dbReference type="EMBL" id="JOWA01000101">
    <property type="protein sequence ID" value="KEZ42188.1"/>
    <property type="molecule type" value="Genomic_DNA"/>
</dbReference>
<evidence type="ECO:0000256" key="9">
    <source>
        <dbReference type="RuleBase" id="RU364024"/>
    </source>
</evidence>
<keyword evidence="8 9" id="KW-0539">Nucleus</keyword>
<accession>A0A084G4C6</accession>
<dbReference type="GO" id="GO:0006367">
    <property type="term" value="P:transcription initiation at RNA polymerase II promoter"/>
    <property type="evidence" value="ECO:0007669"/>
    <property type="project" value="EnsemblFungi"/>
</dbReference>
<keyword evidence="7 9" id="KW-0234">DNA repair</keyword>
<evidence type="ECO:0000256" key="5">
    <source>
        <dbReference type="ARBA" id="ARBA00023015"/>
    </source>
</evidence>
<organism evidence="11 12">
    <name type="scientific">Pseudallescheria apiosperma</name>
    <name type="common">Scedosporium apiospermum</name>
    <dbReference type="NCBI Taxonomy" id="563466"/>
    <lineage>
        <taxon>Eukaryota</taxon>
        <taxon>Fungi</taxon>
        <taxon>Dikarya</taxon>
        <taxon>Ascomycota</taxon>
        <taxon>Pezizomycotina</taxon>
        <taxon>Sordariomycetes</taxon>
        <taxon>Hypocreomycetidae</taxon>
        <taxon>Microascales</taxon>
        <taxon>Microascaceae</taxon>
        <taxon>Scedosporium</taxon>
    </lineage>
</organism>
<feature type="domain" description="Transcription factor Tfb2 C-terminal" evidence="10">
    <location>
        <begin position="431"/>
        <end position="496"/>
    </location>
</feature>
<dbReference type="GO" id="GO:0006289">
    <property type="term" value="P:nucleotide-excision repair"/>
    <property type="evidence" value="ECO:0007669"/>
    <property type="project" value="EnsemblFungi"/>
</dbReference>
<name>A0A084G4C6_PSEDA</name>
<dbReference type="FunFam" id="3.30.70.2610:FF:000001">
    <property type="entry name" value="General transcription factor IIH subunit 4"/>
    <property type="match status" value="1"/>
</dbReference>
<reference evidence="11 12" key="1">
    <citation type="journal article" date="2014" name="Genome Announc.">
        <title>Draft genome sequence of the pathogenic fungus Scedosporium apiospermum.</title>
        <authorList>
            <person name="Vandeputte P."/>
            <person name="Ghamrawi S."/>
            <person name="Rechenmann M."/>
            <person name="Iltis A."/>
            <person name="Giraud S."/>
            <person name="Fleury M."/>
            <person name="Thornton C."/>
            <person name="Delhaes L."/>
            <person name="Meyer W."/>
            <person name="Papon N."/>
            <person name="Bouchara J.P."/>
        </authorList>
    </citation>
    <scope>NUCLEOTIDE SEQUENCE [LARGE SCALE GENOMIC DNA]</scope>
    <source>
        <strain evidence="11 12">IHEM 14462</strain>
    </source>
</reference>
<dbReference type="InterPro" id="IPR004598">
    <property type="entry name" value="TFIIH_p52/Tfb2"/>
</dbReference>
<dbReference type="Proteomes" id="UP000028545">
    <property type="component" value="Unassembled WGS sequence"/>
</dbReference>
<comment type="subcellular location">
    <subcellularLocation>
        <location evidence="2 9">Nucleus</location>
    </subcellularLocation>
</comment>
<dbReference type="Gene3D" id="3.30.70.2610">
    <property type="match status" value="1"/>
</dbReference>
<evidence type="ECO:0000313" key="11">
    <source>
        <dbReference type="EMBL" id="KEZ42188.1"/>
    </source>
</evidence>
<keyword evidence="12" id="KW-1185">Reference proteome</keyword>
<protein>
    <recommendedName>
        <fullName evidence="9">RNA polymerase II transcription factor B subunit 2</fullName>
    </recommendedName>
</protein>
<comment type="similarity">
    <text evidence="3 9">Belongs to the TFB2 family.</text>
</comment>
<proteinExistence type="inferred from homology"/>
<dbReference type="GO" id="GO:0001671">
    <property type="term" value="F:ATPase activator activity"/>
    <property type="evidence" value="ECO:0007669"/>
    <property type="project" value="InterPro"/>
</dbReference>
<dbReference type="GO" id="GO:0016251">
    <property type="term" value="F:RNA polymerase II general transcription initiation factor activity"/>
    <property type="evidence" value="ECO:0007669"/>
    <property type="project" value="EnsemblFungi"/>
</dbReference>
<dbReference type="KEGG" id="sapo:SAPIO_CDS6259"/>
<evidence type="ECO:0000256" key="1">
    <source>
        <dbReference type="ARBA" id="ARBA00002817"/>
    </source>
</evidence>
<dbReference type="Pfam" id="PF18307">
    <property type="entry name" value="Tfb2_C"/>
    <property type="match status" value="1"/>
</dbReference>
<dbReference type="GeneID" id="27725331"/>
<dbReference type="AlphaFoldDB" id="A0A084G4C6"/>
<comment type="function">
    <text evidence="9">Component of the general transcription and DNA repair factor IIH (TFIIH) core complex which is involved in general and transcription-coupled nucleotide excision repair (NER) of damaged DNA.</text>
</comment>
<dbReference type="GO" id="GO:0000112">
    <property type="term" value="C:nucleotide-excision repair factor 3 complex"/>
    <property type="evidence" value="ECO:0007669"/>
    <property type="project" value="EnsemblFungi"/>
</dbReference>
<dbReference type="GO" id="GO:0000439">
    <property type="term" value="C:transcription factor TFIIH core complex"/>
    <property type="evidence" value="ECO:0007669"/>
    <property type="project" value="EnsemblFungi"/>
</dbReference>
<dbReference type="OMA" id="KGFIIIE"/>
<evidence type="ECO:0000256" key="8">
    <source>
        <dbReference type="ARBA" id="ARBA00023242"/>
    </source>
</evidence>
<dbReference type="PANTHER" id="PTHR13152">
    <property type="entry name" value="TFIIH, POLYPEPTIDE 4"/>
    <property type="match status" value="1"/>
</dbReference>
<dbReference type="HOGENOM" id="CLU_027280_4_0_1"/>
<comment type="function">
    <text evidence="1">Component of the general transcription and DNA repair factor IIH (TFIIH) core complex, which is involved in general and transcription-coupled nucleotide excision repair (NER) of damaged DNA and, when complexed to TFIIK, in RNA transcription by RNA polymerase II. In NER, TFIIH acts by opening DNA around the lesion to allow the excision of the damaged oligonucleotide and its replacement by a new DNA fragment. In transcription, TFIIH has an essential role in transcription initiation. When the pre-initiation complex (PIC) has been established, TFIIH is required for promoter opening and promoter escape. Phosphorylation of the C-terminal tail (CTD) of the largest subunit of RNA polymerase II by the kinase module TFIIK controls the initiation of transcription.</text>
</comment>
<evidence type="ECO:0000256" key="6">
    <source>
        <dbReference type="ARBA" id="ARBA00023163"/>
    </source>
</evidence>
<dbReference type="GO" id="GO:0005675">
    <property type="term" value="C:transcription factor TFIIH holo complex"/>
    <property type="evidence" value="ECO:0007669"/>
    <property type="project" value="EnsemblFungi"/>
</dbReference>
<dbReference type="NCBIfam" id="TIGR00625">
    <property type="entry name" value="tfb2"/>
    <property type="match status" value="1"/>
</dbReference>